<evidence type="ECO:0000256" key="1">
    <source>
        <dbReference type="SAM" id="Phobius"/>
    </source>
</evidence>
<feature type="transmembrane region" description="Helical" evidence="1">
    <location>
        <begin position="96"/>
        <end position="117"/>
    </location>
</feature>
<keyword evidence="1" id="KW-0472">Membrane</keyword>
<dbReference type="EMBL" id="AWVQ01000037">
    <property type="protein sequence ID" value="ERK73199.1"/>
    <property type="molecule type" value="Genomic_DNA"/>
</dbReference>
<gene>
    <name evidence="2" type="ORF">N136_00391</name>
</gene>
<dbReference type="PATRIC" id="fig|1358026.3.peg.340"/>
<reference evidence="2 3" key="1">
    <citation type="submission" date="2013-08" db="EMBL/GenBank/DDBJ databases">
        <authorList>
            <person name="Weinstock G."/>
            <person name="Sodergren E."/>
            <person name="Wylie T."/>
            <person name="Fulton L."/>
            <person name="Fulton R."/>
            <person name="Fronick C."/>
            <person name="O'Laughlin M."/>
            <person name="Godfrey J."/>
            <person name="Miner T."/>
            <person name="Herter B."/>
            <person name="Appelbaum E."/>
            <person name="Cordes M."/>
            <person name="Lek S."/>
            <person name="Wollam A."/>
            <person name="Pepin K.H."/>
            <person name="Palsikar V.B."/>
            <person name="Mitreva M."/>
            <person name="Wilson R.K."/>
        </authorList>
    </citation>
    <scope>NUCLEOTIDE SEQUENCE [LARGE SCALE GENOMIC DNA]</scope>
    <source>
        <strain evidence="2 3">ATCC 14665</strain>
    </source>
</reference>
<dbReference type="AlphaFoldDB" id="U2RXF0"/>
<dbReference type="Pfam" id="PF19650">
    <property type="entry name" value="DUF6153"/>
    <property type="match status" value="1"/>
</dbReference>
<accession>U2RXF0</accession>
<keyword evidence="1" id="KW-1133">Transmembrane helix</keyword>
<dbReference type="InterPro" id="IPR046151">
    <property type="entry name" value="DUF6153"/>
</dbReference>
<evidence type="ECO:0000313" key="2">
    <source>
        <dbReference type="EMBL" id="ERK73199.1"/>
    </source>
</evidence>
<organism evidence="2 3">
    <name type="scientific">Leifsonia aquatica ATCC 14665</name>
    <dbReference type="NCBI Taxonomy" id="1358026"/>
    <lineage>
        <taxon>Bacteria</taxon>
        <taxon>Bacillati</taxon>
        <taxon>Actinomycetota</taxon>
        <taxon>Actinomycetes</taxon>
        <taxon>Micrococcales</taxon>
        <taxon>Microbacteriaceae</taxon>
        <taxon>Leifsonia</taxon>
    </lineage>
</organism>
<comment type="caution">
    <text evidence="2">The sequence shown here is derived from an EMBL/GenBank/DDBJ whole genome shotgun (WGS) entry which is preliminary data.</text>
</comment>
<dbReference type="HOGENOM" id="CLU_1775150_0_0_11"/>
<feature type="transmembrane region" description="Helical" evidence="1">
    <location>
        <begin position="12"/>
        <end position="34"/>
    </location>
</feature>
<protein>
    <submittedName>
        <fullName evidence="2">Uncharacterized protein</fullName>
    </submittedName>
</protein>
<sequence>MVSKSFRLQRLTALQRLVVLLLAVTGIVVGLLAMHTLTAVVGDHSAHHVDALAHHDGVMSAPAAADTAAMVPASSSGLAHAGEDCNGTCGSGHNMADMVCLLALLVLTLILTLRVIVTRRGNDLHRLVAALPAAHPAAPAPPSPPSLLVLSISRT</sequence>
<evidence type="ECO:0000313" key="3">
    <source>
        <dbReference type="Proteomes" id="UP000016605"/>
    </source>
</evidence>
<dbReference type="Proteomes" id="UP000016605">
    <property type="component" value="Unassembled WGS sequence"/>
</dbReference>
<proteinExistence type="predicted"/>
<name>U2RXF0_LEIAQ</name>
<keyword evidence="1" id="KW-0812">Transmembrane</keyword>